<proteinExistence type="predicted"/>
<dbReference type="Proteomes" id="UP000652761">
    <property type="component" value="Unassembled WGS sequence"/>
</dbReference>
<evidence type="ECO:0000313" key="2">
    <source>
        <dbReference type="Proteomes" id="UP000652761"/>
    </source>
</evidence>
<gene>
    <name evidence="1" type="ORF">Taro_054804</name>
</gene>
<protein>
    <submittedName>
        <fullName evidence="1">Uncharacterized protein</fullName>
    </submittedName>
</protein>
<dbReference type="EMBL" id="NMUH01011549">
    <property type="protein sequence ID" value="MQM21760.1"/>
    <property type="molecule type" value="Genomic_DNA"/>
</dbReference>
<reference evidence="1" key="1">
    <citation type="submission" date="2017-07" db="EMBL/GenBank/DDBJ databases">
        <title>Taro Niue Genome Assembly and Annotation.</title>
        <authorList>
            <person name="Atibalentja N."/>
            <person name="Keating K."/>
            <person name="Fields C.J."/>
        </authorList>
    </citation>
    <scope>NUCLEOTIDE SEQUENCE</scope>
    <source>
        <strain evidence="1">Niue_2</strain>
        <tissue evidence="1">Leaf</tissue>
    </source>
</reference>
<sequence>MICTQKPNPQNISIPPLPRWKPANSKYMVNQFVFPFVSPSSFAPLGSPRHSAPTFAPSSSFLEVAYASLFVHTAPSSAASRSLLCPLPSSRRCCCNSEAPCPPSCRCRTVACGLCL</sequence>
<name>A0A843XRR3_COLES</name>
<dbReference type="AlphaFoldDB" id="A0A843XRR3"/>
<evidence type="ECO:0000313" key="1">
    <source>
        <dbReference type="EMBL" id="MQM21760.1"/>
    </source>
</evidence>
<comment type="caution">
    <text evidence="1">The sequence shown here is derived from an EMBL/GenBank/DDBJ whole genome shotgun (WGS) entry which is preliminary data.</text>
</comment>
<accession>A0A843XRR3</accession>
<keyword evidence="2" id="KW-1185">Reference proteome</keyword>
<organism evidence="1 2">
    <name type="scientific">Colocasia esculenta</name>
    <name type="common">Wild taro</name>
    <name type="synonym">Arum esculentum</name>
    <dbReference type="NCBI Taxonomy" id="4460"/>
    <lineage>
        <taxon>Eukaryota</taxon>
        <taxon>Viridiplantae</taxon>
        <taxon>Streptophyta</taxon>
        <taxon>Embryophyta</taxon>
        <taxon>Tracheophyta</taxon>
        <taxon>Spermatophyta</taxon>
        <taxon>Magnoliopsida</taxon>
        <taxon>Liliopsida</taxon>
        <taxon>Araceae</taxon>
        <taxon>Aroideae</taxon>
        <taxon>Colocasieae</taxon>
        <taxon>Colocasia</taxon>
    </lineage>
</organism>